<dbReference type="Gene3D" id="1.10.10.2910">
    <property type="match status" value="1"/>
</dbReference>
<dbReference type="RefSeq" id="WP_182299953.1">
    <property type="nucleotide sequence ID" value="NZ_CP041969.1"/>
</dbReference>
<sequence length="258" mass="30284">MKLPNLTAPRFRLVNRVAQSVLAELGYPPPPIRIEKYLEQRKWKIRYEELEGPDGYMVKLIKGNKCRYIIFLATDIDIKYDEQTMRRRQLFTKVHELGHILLHGQFLLNSHSDMSAIPDYVAGIMEVEAHWFASRVLMPNYIFNSVADLSAQHLSDKCDVNITAANKRINNLAPNIRDSLISSARLDEWPPIEEVVLPEPPLEAKFATWVAYEESAAAIEETERLLKIKQRLFERRYEAIWKKNEDMLDRYRRMYGYE</sequence>
<evidence type="ECO:0000313" key="3">
    <source>
        <dbReference type="Proteomes" id="UP000515679"/>
    </source>
</evidence>
<gene>
    <name evidence="2" type="ORF">FPL14_22980</name>
</gene>
<dbReference type="InterPro" id="IPR052345">
    <property type="entry name" value="Rad_response_metalloprotease"/>
</dbReference>
<dbReference type="Pfam" id="PF06114">
    <property type="entry name" value="Peptidase_M78"/>
    <property type="match status" value="1"/>
</dbReference>
<dbReference type="KEGG" id="cchl:FPL14_22980"/>
<protein>
    <submittedName>
        <fullName evidence="2">ImmA/IrrE family metallo-endopeptidase</fullName>
    </submittedName>
</protein>
<dbReference type="PANTHER" id="PTHR43236:SF2">
    <property type="entry name" value="BLL0069 PROTEIN"/>
    <property type="match status" value="1"/>
</dbReference>
<dbReference type="InterPro" id="IPR010359">
    <property type="entry name" value="IrrE_HExxH"/>
</dbReference>
<dbReference type="EMBL" id="CP041969">
    <property type="protein sequence ID" value="QMV43714.1"/>
    <property type="molecule type" value="Genomic_DNA"/>
</dbReference>
<reference evidence="2 3" key="1">
    <citation type="submission" date="2019-07" db="EMBL/GenBank/DDBJ databases">
        <authorList>
            <person name="Kim J.K."/>
            <person name="Cheong H.-M."/>
            <person name="Choi Y."/>
            <person name="Hwang K.J."/>
            <person name="Lee S."/>
            <person name="Choi C."/>
        </authorList>
    </citation>
    <scope>NUCLEOTIDE SEQUENCE [LARGE SCALE GENOMIC DNA]</scope>
    <source>
        <strain evidence="2 3">KS 22</strain>
    </source>
</reference>
<dbReference type="Proteomes" id="UP000515679">
    <property type="component" value="Chromosome"/>
</dbReference>
<dbReference type="AlphaFoldDB" id="A0A7G5C3D0"/>
<evidence type="ECO:0000313" key="2">
    <source>
        <dbReference type="EMBL" id="QMV43714.1"/>
    </source>
</evidence>
<dbReference type="PANTHER" id="PTHR43236">
    <property type="entry name" value="ANTITOXIN HIGA1"/>
    <property type="match status" value="1"/>
</dbReference>
<proteinExistence type="predicted"/>
<accession>A0A7G5C3D0</accession>
<feature type="domain" description="IrrE N-terminal-like" evidence="1">
    <location>
        <begin position="80"/>
        <end position="153"/>
    </location>
</feature>
<organism evidence="2 3">
    <name type="scientific">Cohnella cholangitidis</name>
    <dbReference type="NCBI Taxonomy" id="2598458"/>
    <lineage>
        <taxon>Bacteria</taxon>
        <taxon>Bacillati</taxon>
        <taxon>Bacillota</taxon>
        <taxon>Bacilli</taxon>
        <taxon>Bacillales</taxon>
        <taxon>Paenibacillaceae</taxon>
        <taxon>Cohnella</taxon>
    </lineage>
</organism>
<name>A0A7G5C3D0_9BACL</name>
<keyword evidence="3" id="KW-1185">Reference proteome</keyword>
<evidence type="ECO:0000259" key="1">
    <source>
        <dbReference type="Pfam" id="PF06114"/>
    </source>
</evidence>